<name>A0ABU6SWQ8_9FABA</name>
<organism evidence="1 2">
    <name type="scientific">Stylosanthes scabra</name>
    <dbReference type="NCBI Taxonomy" id="79078"/>
    <lineage>
        <taxon>Eukaryota</taxon>
        <taxon>Viridiplantae</taxon>
        <taxon>Streptophyta</taxon>
        <taxon>Embryophyta</taxon>
        <taxon>Tracheophyta</taxon>
        <taxon>Spermatophyta</taxon>
        <taxon>Magnoliopsida</taxon>
        <taxon>eudicotyledons</taxon>
        <taxon>Gunneridae</taxon>
        <taxon>Pentapetalae</taxon>
        <taxon>rosids</taxon>
        <taxon>fabids</taxon>
        <taxon>Fabales</taxon>
        <taxon>Fabaceae</taxon>
        <taxon>Papilionoideae</taxon>
        <taxon>50 kb inversion clade</taxon>
        <taxon>dalbergioids sensu lato</taxon>
        <taxon>Dalbergieae</taxon>
        <taxon>Pterocarpus clade</taxon>
        <taxon>Stylosanthes</taxon>
    </lineage>
</organism>
<accession>A0ABU6SWQ8</accession>
<proteinExistence type="predicted"/>
<dbReference type="Proteomes" id="UP001341840">
    <property type="component" value="Unassembled WGS sequence"/>
</dbReference>
<evidence type="ECO:0000313" key="2">
    <source>
        <dbReference type="Proteomes" id="UP001341840"/>
    </source>
</evidence>
<dbReference type="EMBL" id="JASCZI010062663">
    <property type="protein sequence ID" value="MED6140714.1"/>
    <property type="molecule type" value="Genomic_DNA"/>
</dbReference>
<protein>
    <submittedName>
        <fullName evidence="1">Uncharacterized protein</fullName>
    </submittedName>
</protein>
<comment type="caution">
    <text evidence="1">The sequence shown here is derived from an EMBL/GenBank/DDBJ whole genome shotgun (WGS) entry which is preliminary data.</text>
</comment>
<sequence>MRQLDDVDINVPEYPEYINIVIAAPEDGEFMIGMEYIFRKAVVSVIKKYTISRGVDYTVWESEPKPFMRNASCMEMGVIGLFERA</sequence>
<gene>
    <name evidence="1" type="ORF">PIB30_096098</name>
</gene>
<reference evidence="1 2" key="1">
    <citation type="journal article" date="2023" name="Plants (Basel)">
        <title>Bridging the Gap: Combining Genomics and Transcriptomics Approaches to Understand Stylosanthes scabra, an Orphan Legume from the Brazilian Caatinga.</title>
        <authorList>
            <person name="Ferreira-Neto J.R.C."/>
            <person name="da Silva M.D."/>
            <person name="Binneck E."/>
            <person name="de Melo N.F."/>
            <person name="da Silva R.H."/>
            <person name="de Melo A.L.T.M."/>
            <person name="Pandolfi V."/>
            <person name="Bustamante F.O."/>
            <person name="Brasileiro-Vidal A.C."/>
            <person name="Benko-Iseppon A.M."/>
        </authorList>
    </citation>
    <scope>NUCLEOTIDE SEQUENCE [LARGE SCALE GENOMIC DNA]</scope>
    <source>
        <tissue evidence="1">Leaves</tissue>
    </source>
</reference>
<evidence type="ECO:0000313" key="1">
    <source>
        <dbReference type="EMBL" id="MED6140714.1"/>
    </source>
</evidence>
<keyword evidence="2" id="KW-1185">Reference proteome</keyword>